<evidence type="ECO:0000313" key="11">
    <source>
        <dbReference type="EMBL" id="KAI1616055.1"/>
    </source>
</evidence>
<evidence type="ECO:0000259" key="9">
    <source>
        <dbReference type="PROSITE" id="PS00623"/>
    </source>
</evidence>
<gene>
    <name evidence="11" type="ORF">EDD36DRAFT_460951</name>
</gene>
<dbReference type="PANTHER" id="PTHR11552:SF201">
    <property type="entry name" value="GLUCOSE-METHANOL-CHOLINE OXIDOREDUCTASE N-TERMINAL DOMAIN-CONTAINING PROTEIN"/>
    <property type="match status" value="1"/>
</dbReference>
<feature type="binding site" evidence="7">
    <location>
        <begin position="545"/>
        <end position="546"/>
    </location>
    <ligand>
        <name>FAD</name>
        <dbReference type="ChEBI" id="CHEBI:57692"/>
    </ligand>
</feature>
<evidence type="ECO:0000256" key="4">
    <source>
        <dbReference type="ARBA" id="ARBA00022827"/>
    </source>
</evidence>
<comment type="similarity">
    <text evidence="2 8">Belongs to the GMC oxidoreductase family.</text>
</comment>
<dbReference type="PROSITE" id="PS00624">
    <property type="entry name" value="GMC_OXRED_2"/>
    <property type="match status" value="1"/>
</dbReference>
<feature type="binding site" evidence="7">
    <location>
        <begin position="103"/>
        <end position="106"/>
    </location>
    <ligand>
        <name>FAD</name>
        <dbReference type="ChEBI" id="CHEBI:57692"/>
    </ligand>
</feature>
<evidence type="ECO:0000256" key="3">
    <source>
        <dbReference type="ARBA" id="ARBA00022630"/>
    </source>
</evidence>
<reference evidence="11" key="1">
    <citation type="journal article" date="2022" name="bioRxiv">
        <title>Deciphering the potential niche of two novel black yeast fungi from a biological soil crust based on their genomes, phenotypes, and melanin regulation.</title>
        <authorList>
            <consortium name="DOE Joint Genome Institute"/>
            <person name="Carr E.C."/>
            <person name="Barton Q."/>
            <person name="Grambo S."/>
            <person name="Sullivan M."/>
            <person name="Renfro C.M."/>
            <person name="Kuo A."/>
            <person name="Pangilinan J."/>
            <person name="Lipzen A."/>
            <person name="Keymanesh K."/>
            <person name="Savage E."/>
            <person name="Barry K."/>
            <person name="Grigoriev I.V."/>
            <person name="Riekhof W.R."/>
            <person name="Harris S.S."/>
        </authorList>
    </citation>
    <scope>NUCLEOTIDE SEQUENCE</scope>
    <source>
        <strain evidence="11">JF 03-4F</strain>
    </source>
</reference>
<dbReference type="InterPro" id="IPR000172">
    <property type="entry name" value="GMC_OxRdtase_N"/>
</dbReference>
<keyword evidence="3 8" id="KW-0285">Flavoprotein</keyword>
<feature type="binding site" evidence="7">
    <location>
        <position position="99"/>
    </location>
    <ligand>
        <name>FAD</name>
        <dbReference type="ChEBI" id="CHEBI:57692"/>
    </ligand>
</feature>
<feature type="domain" description="Glucose-methanol-choline oxidoreductase N-terminal" evidence="9">
    <location>
        <begin position="93"/>
        <end position="116"/>
    </location>
</feature>
<dbReference type="Pfam" id="PF05199">
    <property type="entry name" value="GMC_oxred_C"/>
    <property type="match status" value="1"/>
</dbReference>
<evidence type="ECO:0000256" key="2">
    <source>
        <dbReference type="ARBA" id="ARBA00010790"/>
    </source>
</evidence>
<keyword evidence="4 7" id="KW-0274">FAD</keyword>
<name>A0AAN6E3M7_9EURO</name>
<keyword evidence="12" id="KW-1185">Reference proteome</keyword>
<dbReference type="Gene3D" id="3.30.560.10">
    <property type="entry name" value="Glucose Oxidase, domain 3"/>
    <property type="match status" value="1"/>
</dbReference>
<dbReference type="Pfam" id="PF00732">
    <property type="entry name" value="GMC_oxred_N"/>
    <property type="match status" value="1"/>
</dbReference>
<evidence type="ECO:0000313" key="12">
    <source>
        <dbReference type="Proteomes" id="UP001203852"/>
    </source>
</evidence>
<feature type="domain" description="Glucose-methanol-choline oxidoreductase N-terminal" evidence="10">
    <location>
        <begin position="287"/>
        <end position="301"/>
    </location>
</feature>
<dbReference type="InterPro" id="IPR012132">
    <property type="entry name" value="GMC_OxRdtase"/>
</dbReference>
<dbReference type="AlphaFoldDB" id="A0AAN6E3M7"/>
<feature type="active site" description="Proton acceptor" evidence="6">
    <location>
        <position position="589"/>
    </location>
</feature>
<dbReference type="GO" id="GO:0016614">
    <property type="term" value="F:oxidoreductase activity, acting on CH-OH group of donors"/>
    <property type="evidence" value="ECO:0007669"/>
    <property type="project" value="InterPro"/>
</dbReference>
<comment type="cofactor">
    <cofactor evidence="1 7">
        <name>FAD</name>
        <dbReference type="ChEBI" id="CHEBI:57692"/>
    </cofactor>
</comment>
<dbReference type="InterPro" id="IPR036188">
    <property type="entry name" value="FAD/NAD-bd_sf"/>
</dbReference>
<dbReference type="Proteomes" id="UP001203852">
    <property type="component" value="Unassembled WGS sequence"/>
</dbReference>
<accession>A0AAN6E3M7</accession>
<dbReference type="PIRSF" id="PIRSF000137">
    <property type="entry name" value="Alcohol_oxidase"/>
    <property type="match status" value="1"/>
</dbReference>
<evidence type="ECO:0000256" key="8">
    <source>
        <dbReference type="RuleBase" id="RU003968"/>
    </source>
</evidence>
<dbReference type="PROSITE" id="PS00623">
    <property type="entry name" value="GMC_OXRED_1"/>
    <property type="match status" value="1"/>
</dbReference>
<dbReference type="PANTHER" id="PTHR11552">
    <property type="entry name" value="GLUCOSE-METHANOL-CHOLINE GMC OXIDOREDUCTASE"/>
    <property type="match status" value="1"/>
</dbReference>
<proteinExistence type="inferred from homology"/>
<dbReference type="Gene3D" id="3.50.50.60">
    <property type="entry name" value="FAD/NAD(P)-binding domain"/>
    <property type="match status" value="1"/>
</dbReference>
<protein>
    <submittedName>
        <fullName evidence="11">Choline dehydrogenase</fullName>
    </submittedName>
</protein>
<keyword evidence="5" id="KW-0560">Oxidoreductase</keyword>
<evidence type="ECO:0000256" key="5">
    <source>
        <dbReference type="ARBA" id="ARBA00023002"/>
    </source>
</evidence>
<dbReference type="GO" id="GO:0050660">
    <property type="term" value="F:flavin adenine dinucleotide binding"/>
    <property type="evidence" value="ECO:0007669"/>
    <property type="project" value="InterPro"/>
</dbReference>
<comment type="caution">
    <text evidence="11">The sequence shown here is derived from an EMBL/GenBank/DDBJ whole genome shotgun (WGS) entry which is preliminary data.</text>
</comment>
<dbReference type="EMBL" id="MU404351">
    <property type="protein sequence ID" value="KAI1616055.1"/>
    <property type="molecule type" value="Genomic_DNA"/>
</dbReference>
<evidence type="ECO:0000256" key="7">
    <source>
        <dbReference type="PIRSR" id="PIRSR000137-2"/>
    </source>
</evidence>
<dbReference type="InterPro" id="IPR007867">
    <property type="entry name" value="GMC_OxRtase_C"/>
</dbReference>
<dbReference type="SUPFAM" id="SSF51905">
    <property type="entry name" value="FAD/NAD(P)-binding domain"/>
    <property type="match status" value="1"/>
</dbReference>
<evidence type="ECO:0000256" key="1">
    <source>
        <dbReference type="ARBA" id="ARBA00001974"/>
    </source>
</evidence>
<dbReference type="SUPFAM" id="SSF54373">
    <property type="entry name" value="FAD-linked reductases, C-terminal domain"/>
    <property type="match status" value="1"/>
</dbReference>
<evidence type="ECO:0000259" key="10">
    <source>
        <dbReference type="PROSITE" id="PS00624"/>
    </source>
</evidence>
<sequence>MSTKQCTAEKFSQIKFDYLVVGGGTAGLVVAARLSEDPNILVGVLEAGPPVFDEPAVNVPGKFGQTIGTKYDWDFKTTPQSGLNGRELPWPRGKMLGGTSAMNFMVWNRGCKEDYDAWEDLGNAGWNWEGLRSYFQKSERLQLPPKELVDKFQGHHTISDHGMEGPVFTTYQPFFAETHKYWHAALQNLGVETNTAHFGGSNVGAWTTLTSVDPKTQTRSYSATAYYVPSASRKNLFVLTEAMTTEIIFGQHRRQNDLVARGVSFTVNGENSSFVASCSREVILCCGAVGSPQLLELSGIGNPEILSEANIVPKVSNVNVGENLQEHMMSVAVYELVDDVVTPQDLARAEFAQEAEDLYKQSMTGILTATPGSMAYLPLRTFVGEAQASRLEQAAQSCVSKENPSIGQRELALNRILARQFSPESRLGQVEYILDHQNYSPFFESVPGKKYASLLQILQYPYSRGCIHIDPSSPHEKVFVDPQYYQGPGQLDLQIMAKAQIFGDKIAKTRPLNSIITKRVHPPEKATDSESAWTAWLGDNTITDWHPIGTCAMLPQDKGGVVDSDLKVYGTANVRVVDASIFPLHVSAHIQATIYAVAEKAADLIKQSWSRAPAAKL</sequence>
<feature type="active site" description="Proton donor" evidence="6">
    <location>
        <position position="546"/>
    </location>
</feature>
<organism evidence="11 12">
    <name type="scientific">Exophiala viscosa</name>
    <dbReference type="NCBI Taxonomy" id="2486360"/>
    <lineage>
        <taxon>Eukaryota</taxon>
        <taxon>Fungi</taxon>
        <taxon>Dikarya</taxon>
        <taxon>Ascomycota</taxon>
        <taxon>Pezizomycotina</taxon>
        <taxon>Eurotiomycetes</taxon>
        <taxon>Chaetothyriomycetidae</taxon>
        <taxon>Chaetothyriales</taxon>
        <taxon>Herpotrichiellaceae</taxon>
        <taxon>Exophiala</taxon>
    </lineage>
</organism>
<evidence type="ECO:0000256" key="6">
    <source>
        <dbReference type="PIRSR" id="PIRSR000137-1"/>
    </source>
</evidence>